<evidence type="ECO:0000256" key="4">
    <source>
        <dbReference type="ARBA" id="ARBA00022692"/>
    </source>
</evidence>
<evidence type="ECO:0000256" key="7">
    <source>
        <dbReference type="ARBA" id="ARBA00038032"/>
    </source>
</evidence>
<dbReference type="PANTHER" id="PTHR30561:SF1">
    <property type="entry name" value="MULTIDRUG TRANSPORTER EMRE"/>
    <property type="match status" value="1"/>
</dbReference>
<dbReference type="InterPro" id="IPR000390">
    <property type="entry name" value="Small_drug/metabolite_transptr"/>
</dbReference>
<evidence type="ECO:0000256" key="9">
    <source>
        <dbReference type="SAM" id="Phobius"/>
    </source>
</evidence>
<gene>
    <name evidence="10" type="ORF">B0I18_10568</name>
</gene>
<dbReference type="EMBL" id="PYGD01000005">
    <property type="protein sequence ID" value="PSK91485.1"/>
    <property type="molecule type" value="Genomic_DNA"/>
</dbReference>
<evidence type="ECO:0000313" key="11">
    <source>
        <dbReference type="Proteomes" id="UP000240572"/>
    </source>
</evidence>
<reference evidence="10 11" key="1">
    <citation type="submission" date="2018-03" db="EMBL/GenBank/DDBJ databases">
        <title>Genomic Encyclopedia of Type Strains, Phase III (KMG-III): the genomes of soil and plant-associated and newly described type strains.</title>
        <authorList>
            <person name="Whitman W."/>
        </authorList>
    </citation>
    <scope>NUCLEOTIDE SEQUENCE [LARGE SCALE GENOMIC DNA]</scope>
    <source>
        <strain evidence="10 11">CGMCC 1.12700</strain>
    </source>
</reference>
<evidence type="ECO:0000256" key="8">
    <source>
        <dbReference type="RuleBase" id="RU003942"/>
    </source>
</evidence>
<comment type="similarity">
    <text evidence="7 8">Belongs to the drug/metabolite transporter (DMT) superfamily. Small multidrug resistance (SMR) (TC 2.A.7.1) family.</text>
</comment>
<keyword evidence="2" id="KW-0813">Transport</keyword>
<dbReference type="Pfam" id="PF00893">
    <property type="entry name" value="Multi_Drug_Res"/>
    <property type="match status" value="1"/>
</dbReference>
<keyword evidence="3" id="KW-1003">Cell membrane</keyword>
<keyword evidence="4 8" id="KW-0812">Transmembrane</keyword>
<keyword evidence="5 9" id="KW-1133">Transmembrane helix</keyword>
<dbReference type="Gene3D" id="1.10.3730.20">
    <property type="match status" value="1"/>
</dbReference>
<dbReference type="InterPro" id="IPR045324">
    <property type="entry name" value="Small_multidrug_res"/>
</dbReference>
<evidence type="ECO:0000256" key="1">
    <source>
        <dbReference type="ARBA" id="ARBA00004651"/>
    </source>
</evidence>
<evidence type="ECO:0000256" key="3">
    <source>
        <dbReference type="ARBA" id="ARBA00022475"/>
    </source>
</evidence>
<organism evidence="10 11">
    <name type="scientific">Taibaiella chishuiensis</name>
    <dbReference type="NCBI Taxonomy" id="1434707"/>
    <lineage>
        <taxon>Bacteria</taxon>
        <taxon>Pseudomonadati</taxon>
        <taxon>Bacteroidota</taxon>
        <taxon>Chitinophagia</taxon>
        <taxon>Chitinophagales</taxon>
        <taxon>Chitinophagaceae</taxon>
        <taxon>Taibaiella</taxon>
    </lineage>
</organism>
<comment type="subcellular location">
    <subcellularLocation>
        <location evidence="1 8">Cell membrane</location>
        <topology evidence="1 8">Multi-pass membrane protein</topology>
    </subcellularLocation>
</comment>
<protein>
    <submittedName>
        <fullName evidence="10">Quaternary ammonium compound-resistance protein SugE</fullName>
    </submittedName>
</protein>
<evidence type="ECO:0000313" key="10">
    <source>
        <dbReference type="EMBL" id="PSK91485.1"/>
    </source>
</evidence>
<feature type="transmembrane region" description="Helical" evidence="9">
    <location>
        <begin position="51"/>
        <end position="73"/>
    </location>
</feature>
<dbReference type="RefSeq" id="WP_219905981.1">
    <property type="nucleotide sequence ID" value="NZ_PYGD01000005.1"/>
</dbReference>
<accession>A0A2P8D2P1</accession>
<comment type="caution">
    <text evidence="10">The sequence shown here is derived from an EMBL/GenBank/DDBJ whole genome shotgun (WGS) entry which is preliminary data.</text>
</comment>
<dbReference type="GO" id="GO:0005886">
    <property type="term" value="C:plasma membrane"/>
    <property type="evidence" value="ECO:0007669"/>
    <property type="project" value="UniProtKB-SubCell"/>
</dbReference>
<dbReference type="AlphaFoldDB" id="A0A2P8D2P1"/>
<keyword evidence="11" id="KW-1185">Reference proteome</keyword>
<dbReference type="InterPro" id="IPR037185">
    <property type="entry name" value="EmrE-like"/>
</dbReference>
<dbReference type="SUPFAM" id="SSF103481">
    <property type="entry name" value="Multidrug resistance efflux transporter EmrE"/>
    <property type="match status" value="1"/>
</dbReference>
<evidence type="ECO:0000256" key="5">
    <source>
        <dbReference type="ARBA" id="ARBA00022989"/>
    </source>
</evidence>
<keyword evidence="6 9" id="KW-0472">Membrane</keyword>
<dbReference type="GO" id="GO:0022857">
    <property type="term" value="F:transmembrane transporter activity"/>
    <property type="evidence" value="ECO:0007669"/>
    <property type="project" value="InterPro"/>
</dbReference>
<feature type="transmembrane region" description="Helical" evidence="9">
    <location>
        <begin position="80"/>
        <end position="97"/>
    </location>
</feature>
<dbReference type="Proteomes" id="UP000240572">
    <property type="component" value="Unassembled WGS sequence"/>
</dbReference>
<feature type="transmembrane region" description="Helical" evidence="9">
    <location>
        <begin position="109"/>
        <end position="130"/>
    </location>
</feature>
<evidence type="ECO:0000256" key="6">
    <source>
        <dbReference type="ARBA" id="ARBA00023136"/>
    </source>
</evidence>
<sequence>MSRISTHSNLYYWLFLLIAALLEAAWAFSLKFMQVSALKQLTWQNFYLPGSGLKILLPFVGYVLFGVGNVYCFSIATKQIPLAIAFAAWTGISLAMIKLSEVLFFRQKMALAELFFMLLIMVGIVGLRAYNLRTSGAPEQP</sequence>
<proteinExistence type="inferred from homology"/>
<name>A0A2P8D2P1_9BACT</name>
<evidence type="ECO:0000256" key="2">
    <source>
        <dbReference type="ARBA" id="ARBA00022448"/>
    </source>
</evidence>
<dbReference type="PANTHER" id="PTHR30561">
    <property type="entry name" value="SMR FAMILY PROTON-DEPENDENT DRUG EFFLUX TRANSPORTER SUGE"/>
    <property type="match status" value="1"/>
</dbReference>